<feature type="non-terminal residue" evidence="1">
    <location>
        <position position="206"/>
    </location>
</feature>
<organism evidence="1">
    <name type="scientific">marine sediment metagenome</name>
    <dbReference type="NCBI Taxonomy" id="412755"/>
    <lineage>
        <taxon>unclassified sequences</taxon>
        <taxon>metagenomes</taxon>
        <taxon>ecological metagenomes</taxon>
    </lineage>
</organism>
<gene>
    <name evidence="1" type="ORF">S01H1_20573</name>
</gene>
<accession>X0TJ65</accession>
<sequence>MATVIGALPYSDTGETCSFADDYDEICPWVTPGSPDVVYSYTPASNIAIDISLCNSAYDTKVYVYDGGCPGTLVACNDDACGGSYRSQLSGVGLTAGNTYYIIVDGYGADCGDYTIDVTEAVPPPNCPPDTLFGQPVHGPGDPWTAINSDAGSGYLVYENFWGVNGDICDIHFWGLDLYWDIDLGWVECDEDPMTFEIKFYQNDPN</sequence>
<protein>
    <recommendedName>
        <fullName evidence="2">Peptidase C-terminal archaeal/bacterial domain-containing protein</fullName>
    </recommendedName>
</protein>
<dbReference type="AlphaFoldDB" id="X0TJ65"/>
<dbReference type="EMBL" id="BARS01011278">
    <property type="protein sequence ID" value="GAF88202.1"/>
    <property type="molecule type" value="Genomic_DNA"/>
</dbReference>
<evidence type="ECO:0000313" key="1">
    <source>
        <dbReference type="EMBL" id="GAF88202.1"/>
    </source>
</evidence>
<proteinExistence type="predicted"/>
<evidence type="ECO:0008006" key="2">
    <source>
        <dbReference type="Google" id="ProtNLM"/>
    </source>
</evidence>
<comment type="caution">
    <text evidence="1">The sequence shown here is derived from an EMBL/GenBank/DDBJ whole genome shotgun (WGS) entry which is preliminary data.</text>
</comment>
<name>X0TJ65_9ZZZZ</name>
<dbReference type="Gene3D" id="2.60.120.380">
    <property type="match status" value="1"/>
</dbReference>
<reference evidence="1" key="1">
    <citation type="journal article" date="2014" name="Front. Microbiol.">
        <title>High frequency of phylogenetically diverse reductive dehalogenase-homologous genes in deep subseafloor sedimentary metagenomes.</title>
        <authorList>
            <person name="Kawai M."/>
            <person name="Futagami T."/>
            <person name="Toyoda A."/>
            <person name="Takaki Y."/>
            <person name="Nishi S."/>
            <person name="Hori S."/>
            <person name="Arai W."/>
            <person name="Tsubouchi T."/>
            <person name="Morono Y."/>
            <person name="Uchiyama I."/>
            <person name="Ito T."/>
            <person name="Fujiyama A."/>
            <person name="Inagaki F."/>
            <person name="Takami H."/>
        </authorList>
    </citation>
    <scope>NUCLEOTIDE SEQUENCE</scope>
    <source>
        <strain evidence="1">Expedition CK06-06</strain>
    </source>
</reference>